<dbReference type="Proteomes" id="UP001272097">
    <property type="component" value="Unassembled WGS sequence"/>
</dbReference>
<dbReference type="GO" id="GO:0016874">
    <property type="term" value="F:ligase activity"/>
    <property type="evidence" value="ECO:0007669"/>
    <property type="project" value="UniProtKB-KW"/>
</dbReference>
<protein>
    <submittedName>
        <fullName evidence="7">Acetate--CoA ligase family protein</fullName>
    </submittedName>
</protein>
<dbReference type="InterPro" id="IPR032875">
    <property type="entry name" value="Succ_CoA_lig_flav_dom"/>
</dbReference>
<sequence>MTMGHQKEATSLSRVPGYGEPDLPASGRHDEPGALRRLLEPRSVAIIGASANPDKRGYQIIKALKKAGYNYPIFPVNPRGGAILDLPVYLGIDALPDAVDIVVIVRPAEEIPDILVQCGKKGVAGAVVLAHGFRERGGRGSDAEQRLRDALDISGVRIIGPNTSGMQNCTVRADFIGLPELPPGGPISVLTQSGNMILSVVEDSRSINGPGFDIIAGLGNQTDIGYGELIEELGKRKTTRSIAIYSEGLLDGRGFLDAAERVAQICPIVMLRGGRSVEGRKAALSHTGSIAGADDIAMKVLVQKGVILIDRSDELLPIAALLATSPLPKPKTGIAVLTDGGGHATLAVDALSRAGAPFASLSEDTKTRLKGVLGNEAKVENPIDVASAADAYPDVFRECIEILASDPQVGLVLINGLVGAYHIRFDASLLEAENSAAERMVALRKDTGLPLVFHSCYADRKPENHDILRKGGIQVFPSIELAATGSKALYARANWLSQQHSRVAELVPESSTVFVPSGLSAETAARGLLERLGVDTGKWLSAVDADSVEASISKFAGPCAVKLDSADVVHKSDAGGVRLGVTRGKGREAAEGICSDMTSHTPPLQKYGFIVTPMVDRGVELFVGATNDPVFGPVVLFGSGGVLVEMAKDVTFRAAPVSTEEALNMIEETHVAKILDGFRHFPRVDRRSLASFISSLSRAVLRMENLAELDINPLIANESGVYAVDVRLVGK</sequence>
<dbReference type="InterPro" id="IPR016102">
    <property type="entry name" value="Succinyl-CoA_synth-like"/>
</dbReference>
<dbReference type="InterPro" id="IPR051538">
    <property type="entry name" value="Acyl-CoA_Synth/Transferase"/>
</dbReference>
<evidence type="ECO:0000256" key="4">
    <source>
        <dbReference type="ARBA" id="ARBA00022840"/>
    </source>
</evidence>
<dbReference type="SUPFAM" id="SSF56059">
    <property type="entry name" value="Glutathione synthetase ATP-binding domain-like"/>
    <property type="match status" value="1"/>
</dbReference>
<dbReference type="InterPro" id="IPR013815">
    <property type="entry name" value="ATP_grasp_subdomain_1"/>
</dbReference>
<evidence type="ECO:0000313" key="8">
    <source>
        <dbReference type="Proteomes" id="UP001272097"/>
    </source>
</evidence>
<comment type="caution">
    <text evidence="7">The sequence shown here is derived from an EMBL/GenBank/DDBJ whole genome shotgun (WGS) entry which is preliminary data.</text>
</comment>
<dbReference type="Pfam" id="PF13607">
    <property type="entry name" value="Succ_CoA_lig"/>
    <property type="match status" value="1"/>
</dbReference>
<evidence type="ECO:0000256" key="2">
    <source>
        <dbReference type="ARBA" id="ARBA00022598"/>
    </source>
</evidence>
<dbReference type="EMBL" id="JAVIIS010000052">
    <property type="protein sequence ID" value="MDX8443047.1"/>
    <property type="molecule type" value="Genomic_DNA"/>
</dbReference>
<keyword evidence="3" id="KW-0547">Nucleotide-binding</keyword>
<dbReference type="PANTHER" id="PTHR43334">
    <property type="entry name" value="ACETATE--COA LIGASE [ADP-FORMING]"/>
    <property type="match status" value="1"/>
</dbReference>
<keyword evidence="1" id="KW-0816">Tricarboxylic acid cycle</keyword>
<dbReference type="SUPFAM" id="SSF51735">
    <property type="entry name" value="NAD(P)-binding Rossmann-fold domains"/>
    <property type="match status" value="1"/>
</dbReference>
<dbReference type="Pfam" id="PF13380">
    <property type="entry name" value="CoA_binding_2"/>
    <property type="match status" value="1"/>
</dbReference>
<evidence type="ECO:0000259" key="6">
    <source>
        <dbReference type="SMART" id="SM00881"/>
    </source>
</evidence>
<dbReference type="SMART" id="SM00881">
    <property type="entry name" value="CoA_binding"/>
    <property type="match status" value="1"/>
</dbReference>
<gene>
    <name evidence="7" type="ORF">RFM51_26045</name>
</gene>
<name>A0ABU4X7E4_9HYPH</name>
<reference evidence="7 8" key="1">
    <citation type="submission" date="2023-08" db="EMBL/GenBank/DDBJ databases">
        <title>Implementing the SeqCode for naming new Mesorhizobium species isolated from Vachellia karroo root nodules.</title>
        <authorList>
            <person name="Van Lill M."/>
        </authorList>
    </citation>
    <scope>NUCLEOTIDE SEQUENCE [LARGE SCALE GENOMIC DNA]</scope>
    <source>
        <strain evidence="7 8">VK3E</strain>
    </source>
</reference>
<dbReference type="Gene3D" id="3.30.1490.20">
    <property type="entry name" value="ATP-grasp fold, A domain"/>
    <property type="match status" value="1"/>
</dbReference>
<evidence type="ECO:0000313" key="7">
    <source>
        <dbReference type="EMBL" id="MDX8443047.1"/>
    </source>
</evidence>
<feature type="domain" description="CoA-binding" evidence="6">
    <location>
        <begin position="38"/>
        <end position="133"/>
    </location>
</feature>
<dbReference type="SUPFAM" id="SSF52210">
    <property type="entry name" value="Succinyl-CoA synthetase domains"/>
    <property type="match status" value="2"/>
</dbReference>
<dbReference type="PANTHER" id="PTHR43334:SF2">
    <property type="entry name" value="ACETATE--COA LIGASE [ADP-FORMING]"/>
    <property type="match status" value="1"/>
</dbReference>
<proteinExistence type="predicted"/>
<dbReference type="RefSeq" id="WP_320217044.1">
    <property type="nucleotide sequence ID" value="NZ_JAVIIS010000052.1"/>
</dbReference>
<keyword evidence="2 7" id="KW-0436">Ligase</keyword>
<dbReference type="Gene3D" id="3.30.470.20">
    <property type="entry name" value="ATP-grasp fold, B domain"/>
    <property type="match status" value="1"/>
</dbReference>
<evidence type="ECO:0000256" key="5">
    <source>
        <dbReference type="SAM" id="MobiDB-lite"/>
    </source>
</evidence>
<organism evidence="7 8">
    <name type="scientific">Mesorhizobium australafricanum</name>
    <dbReference type="NCBI Taxonomy" id="3072311"/>
    <lineage>
        <taxon>Bacteria</taxon>
        <taxon>Pseudomonadati</taxon>
        <taxon>Pseudomonadota</taxon>
        <taxon>Alphaproteobacteria</taxon>
        <taxon>Hyphomicrobiales</taxon>
        <taxon>Phyllobacteriaceae</taxon>
        <taxon>Mesorhizobium</taxon>
    </lineage>
</organism>
<keyword evidence="8" id="KW-1185">Reference proteome</keyword>
<accession>A0ABU4X7E4</accession>
<dbReference type="Pfam" id="PF13549">
    <property type="entry name" value="ATP-grasp_5"/>
    <property type="match status" value="1"/>
</dbReference>
<dbReference type="InterPro" id="IPR003781">
    <property type="entry name" value="CoA-bd"/>
</dbReference>
<dbReference type="InterPro" id="IPR036291">
    <property type="entry name" value="NAD(P)-bd_dom_sf"/>
</dbReference>
<keyword evidence="4" id="KW-0067">ATP-binding</keyword>
<dbReference type="Gene3D" id="3.40.50.720">
    <property type="entry name" value="NAD(P)-binding Rossmann-like Domain"/>
    <property type="match status" value="1"/>
</dbReference>
<evidence type="ECO:0000256" key="3">
    <source>
        <dbReference type="ARBA" id="ARBA00022741"/>
    </source>
</evidence>
<evidence type="ECO:0000256" key="1">
    <source>
        <dbReference type="ARBA" id="ARBA00022532"/>
    </source>
</evidence>
<dbReference type="Gene3D" id="3.40.50.261">
    <property type="entry name" value="Succinyl-CoA synthetase domains"/>
    <property type="match status" value="2"/>
</dbReference>
<feature type="region of interest" description="Disordered" evidence="5">
    <location>
        <begin position="1"/>
        <end position="31"/>
    </location>
</feature>